<reference evidence="2" key="1">
    <citation type="submission" date="2013-02" db="EMBL/GenBank/DDBJ databases">
        <title>The Genome Sequence of Acinetobacter sp. NIPH 236.</title>
        <authorList>
            <consortium name="The Broad Institute Genome Sequencing Platform"/>
            <consortium name="The Broad Institute Genome Sequencing Center for Infectious Disease"/>
            <person name="Cerqueira G."/>
            <person name="Feldgarden M."/>
            <person name="Courvalin P."/>
            <person name="Perichon B."/>
            <person name="Grillot-Courvalin C."/>
            <person name="Clermont D."/>
            <person name="Rocha E."/>
            <person name="Yoon E.-J."/>
            <person name="Nemec A."/>
            <person name="Walker B."/>
            <person name="Young S.K."/>
            <person name="Zeng Q."/>
            <person name="Gargeya S."/>
            <person name="Fitzgerald M."/>
            <person name="Haas B."/>
            <person name="Abouelleil A."/>
            <person name="Alvarado L."/>
            <person name="Arachchi H.M."/>
            <person name="Berlin A.M."/>
            <person name="Chapman S.B."/>
            <person name="Dewar J."/>
            <person name="Goldberg J."/>
            <person name="Griggs A."/>
            <person name="Gujja S."/>
            <person name="Hansen M."/>
            <person name="Howarth C."/>
            <person name="Imamovic A."/>
            <person name="Larimer J."/>
            <person name="McCowan C."/>
            <person name="Murphy C."/>
            <person name="Neiman D."/>
            <person name="Pearson M."/>
            <person name="Priest M."/>
            <person name="Roberts A."/>
            <person name="Saif S."/>
            <person name="Shea T."/>
            <person name="Sisk P."/>
            <person name="Sykes S."/>
            <person name="Wortman J."/>
            <person name="Nusbaum C."/>
            <person name="Birren B."/>
        </authorList>
    </citation>
    <scope>NUCLEOTIDE SEQUENCE [LARGE SCALE GENOMIC DNA]</scope>
    <source>
        <strain evidence="2">NIPH 236</strain>
    </source>
</reference>
<dbReference type="Proteomes" id="UP000013190">
    <property type="component" value="Unassembled WGS sequence"/>
</dbReference>
<evidence type="ECO:0000313" key="2">
    <source>
        <dbReference type="Proteomes" id="UP000013190"/>
    </source>
</evidence>
<organism evidence="1 2">
    <name type="scientific">Acinetobacter modestus</name>
    <dbReference type="NCBI Taxonomy" id="1776740"/>
    <lineage>
        <taxon>Bacteria</taxon>
        <taxon>Pseudomonadati</taxon>
        <taxon>Pseudomonadota</taxon>
        <taxon>Gammaproteobacteria</taxon>
        <taxon>Moraxellales</taxon>
        <taxon>Moraxellaceae</taxon>
        <taxon>Acinetobacter</taxon>
    </lineage>
</organism>
<protein>
    <submittedName>
        <fullName evidence="1">Uncharacterized protein</fullName>
    </submittedName>
</protein>
<name>A0ABP2TVW3_9GAMM</name>
<accession>A0ABP2TVW3</accession>
<proteinExistence type="predicted"/>
<evidence type="ECO:0000313" key="1">
    <source>
        <dbReference type="EMBL" id="ENU26400.1"/>
    </source>
</evidence>
<comment type="caution">
    <text evidence="1">The sequence shown here is derived from an EMBL/GenBank/DDBJ whole genome shotgun (WGS) entry which is preliminary data.</text>
</comment>
<dbReference type="EMBL" id="APOJ01000025">
    <property type="protein sequence ID" value="ENU26400.1"/>
    <property type="molecule type" value="Genomic_DNA"/>
</dbReference>
<sequence>MPIAAILLAAKPDLDQTKIQQFKNGFIELKNKWDQSGIDAINSEVFKQEICQQFDQLFVNLGYGEFDPDAAESLIHSLYLLSDHKSLIEYIVLSYRQQCDDDILGNIYELMLEEMHHSFDE</sequence>
<dbReference type="GeneID" id="92835334"/>
<dbReference type="RefSeq" id="WP_004662118.1">
    <property type="nucleotide sequence ID" value="NZ_BMDV01000001.1"/>
</dbReference>
<reference evidence="1 2" key="2">
    <citation type="journal article" date="2016" name="Int. J. Syst. Evol. Microbiol.">
        <title>Taxonomy of haemolytic and/or proteolytic strains of the genus Acinetobacter with the proposal of Acinetobacter courvalinii sp. nov. (genomic species 14 sensu Bouvet &amp; Jeanjean), Acinetobacter dispersus sp. nov. (genomic species 17), Acinetobacter modestus sp. nov., Acinetobacter proteolyticus sp. nov. and Acinetobacter vivianii sp. nov.</title>
        <authorList>
            <person name="Nemec A."/>
            <person name="Radolfova-Krizova L."/>
            <person name="Maixnerova M."/>
            <person name="Vrestiakova E."/>
            <person name="Jezek P."/>
            <person name="Sedo O."/>
        </authorList>
    </citation>
    <scope>NUCLEOTIDE SEQUENCE [LARGE SCALE GENOMIC DNA]</scope>
    <source>
        <strain evidence="1 2">NIPH 236</strain>
    </source>
</reference>
<keyword evidence="2" id="KW-1185">Reference proteome</keyword>
<gene>
    <name evidence="1" type="ORF">F992_01948</name>
</gene>